<keyword evidence="5" id="KW-0812">Transmembrane</keyword>
<evidence type="ECO:0000313" key="6">
    <source>
        <dbReference type="EMBL" id="PKK92160.1"/>
    </source>
</evidence>
<keyword evidence="5" id="KW-0472">Membrane</keyword>
<gene>
    <name evidence="6" type="ORF">CVV64_01720</name>
</gene>
<dbReference type="GO" id="GO:0030313">
    <property type="term" value="C:cell envelope"/>
    <property type="evidence" value="ECO:0007669"/>
    <property type="project" value="UniProtKB-SubCell"/>
</dbReference>
<dbReference type="AlphaFoldDB" id="A0A2N1PUZ2"/>
<name>A0A2N1PUZ2_9BACT</name>
<keyword evidence="3" id="KW-0813">Transport</keyword>
<dbReference type="Pfam" id="PF13416">
    <property type="entry name" value="SBP_bac_8"/>
    <property type="match status" value="1"/>
</dbReference>
<comment type="subcellular location">
    <subcellularLocation>
        <location evidence="1">Cell envelope</location>
    </subcellularLocation>
</comment>
<evidence type="ECO:0000256" key="5">
    <source>
        <dbReference type="SAM" id="Phobius"/>
    </source>
</evidence>
<evidence type="ECO:0000256" key="3">
    <source>
        <dbReference type="ARBA" id="ARBA00022448"/>
    </source>
</evidence>
<keyword evidence="5" id="KW-1133">Transmembrane helix</keyword>
<dbReference type="EMBL" id="PGXC01000001">
    <property type="protein sequence ID" value="PKK92160.1"/>
    <property type="molecule type" value="Genomic_DNA"/>
</dbReference>
<comment type="similarity">
    <text evidence="2">Belongs to the bacterial solute-binding protein 1 family.</text>
</comment>
<protein>
    <recommendedName>
        <fullName evidence="7">ABC transporter substrate-binding protein</fullName>
    </recommendedName>
</protein>
<organism evidence="6">
    <name type="scientific">Candidatus Wallbacteria bacterium HGW-Wallbacteria-1</name>
    <dbReference type="NCBI Taxonomy" id="2013854"/>
    <lineage>
        <taxon>Bacteria</taxon>
        <taxon>Candidatus Walliibacteriota</taxon>
    </lineage>
</organism>
<dbReference type="InterPro" id="IPR050490">
    <property type="entry name" value="Bact_solute-bd_prot1"/>
</dbReference>
<dbReference type="SUPFAM" id="SSF53850">
    <property type="entry name" value="Periplasmic binding protein-like II"/>
    <property type="match status" value="1"/>
</dbReference>
<reference evidence="6" key="1">
    <citation type="journal article" date="2017" name="ISME J.">
        <title>Potential for microbial H2 and metal transformations associated with novel bacteria and archaea in deep terrestrial subsurface sediments.</title>
        <authorList>
            <person name="Hernsdorf A.W."/>
            <person name="Amano Y."/>
            <person name="Miyakawa K."/>
            <person name="Ise K."/>
            <person name="Suzuki Y."/>
            <person name="Anantharaman K."/>
            <person name="Probst A."/>
            <person name="Burstein D."/>
            <person name="Thomas B.C."/>
            <person name="Banfield J.F."/>
        </authorList>
    </citation>
    <scope>NUCLEOTIDE SEQUENCE [LARGE SCALE GENOMIC DNA]</scope>
    <source>
        <strain evidence="6">HGW-Wallbacteria-1</strain>
    </source>
</reference>
<evidence type="ECO:0000256" key="4">
    <source>
        <dbReference type="ARBA" id="ARBA00022729"/>
    </source>
</evidence>
<proteinExistence type="inferred from homology"/>
<comment type="caution">
    <text evidence="6">The sequence shown here is derived from an EMBL/GenBank/DDBJ whole genome shotgun (WGS) entry which is preliminary data.</text>
</comment>
<dbReference type="Gene3D" id="3.40.190.10">
    <property type="entry name" value="Periplasmic binding protein-like II"/>
    <property type="match status" value="2"/>
</dbReference>
<dbReference type="PANTHER" id="PTHR43649">
    <property type="entry name" value="ARABINOSE-BINDING PROTEIN-RELATED"/>
    <property type="match status" value="1"/>
</dbReference>
<evidence type="ECO:0000256" key="2">
    <source>
        <dbReference type="ARBA" id="ARBA00008520"/>
    </source>
</evidence>
<evidence type="ECO:0008006" key="7">
    <source>
        <dbReference type="Google" id="ProtNLM"/>
    </source>
</evidence>
<evidence type="ECO:0000256" key="1">
    <source>
        <dbReference type="ARBA" id="ARBA00004196"/>
    </source>
</evidence>
<dbReference type="InterPro" id="IPR006059">
    <property type="entry name" value="SBP"/>
</dbReference>
<reference evidence="6" key="2">
    <citation type="submission" date="2017-11" db="EMBL/GenBank/DDBJ databases">
        <authorList>
            <person name="Han C.G."/>
        </authorList>
    </citation>
    <scope>NUCLEOTIDE SEQUENCE</scope>
    <source>
        <strain evidence="6">HGW-Wallbacteria-1</strain>
    </source>
</reference>
<accession>A0A2N1PUZ2</accession>
<sequence length="497" mass="56880">MDRTDSSNTASTIEYREYTWTVNRILLIAFFALLFGMMGWTLLFDHEVEEAGKDRIIVEFWHGMGGVLGDVLHEMIGNFNKSQDRIYIKSQHMGSYAALNQKIIASVLAGNPPDMAQAFENWTAKLLSGDAVERLNPYIEKAGSDFWPDFFDAMRANVTDRNGDIWSIPFNKSQQIMYFNKDMFRAAGLDPEQPPTNWDEFIKCCDRLTRLDVNGKIMYRSEYDAYLAQGNPDIGKPLTFGTAYPVSVWTYCNYLYQYGGALVSDDYSSGQFDTDAAAEALMFTVELIDRYRVAYKTTGRQDQNDFLGEQIGIMIGSSVSRLFMEDYIAFDWGMAPIVAGKKKASVMSGTNVIVFSQADPKVKAAAWEFIEWFTTPENTAYWSVMTTYMPVRKSALSTQIMEDHLRRNAMNDAAIKQLEYTCFEPPLSAWFQCRDLLQRALEDGVIQYLKEGDRKTWTREAQKSYLKRYLVAMNTKMKELLEMEMLTTKSKNKGESN</sequence>
<feature type="transmembrane region" description="Helical" evidence="5">
    <location>
        <begin position="25"/>
        <end position="44"/>
    </location>
</feature>
<keyword evidence="4" id="KW-0732">Signal</keyword>
<dbReference type="CDD" id="cd14748">
    <property type="entry name" value="PBP2_UgpB"/>
    <property type="match status" value="1"/>
</dbReference>
<dbReference type="PANTHER" id="PTHR43649:SF31">
    <property type="entry name" value="SN-GLYCEROL-3-PHOSPHATE-BINDING PERIPLASMIC PROTEIN UGPB"/>
    <property type="match status" value="1"/>
</dbReference>
<dbReference type="Proteomes" id="UP000233256">
    <property type="component" value="Unassembled WGS sequence"/>
</dbReference>